<keyword evidence="2" id="KW-1185">Reference proteome</keyword>
<dbReference type="EMBL" id="SRKY01000001">
    <property type="protein sequence ID" value="THH39017.1"/>
    <property type="molecule type" value="Genomic_DNA"/>
</dbReference>
<name>A0A4S4NJS4_9RHOB</name>
<dbReference type="RefSeq" id="WP_136461936.1">
    <property type="nucleotide sequence ID" value="NZ_SRKY01000001.1"/>
</dbReference>
<evidence type="ECO:0000313" key="2">
    <source>
        <dbReference type="Proteomes" id="UP000306602"/>
    </source>
</evidence>
<dbReference type="AlphaFoldDB" id="A0A4S4NJS4"/>
<sequence>MALRHRHKQAARAVGAGGFVRIMARHVAMFYPRGGTLVVGFDNMKSRTMPGPAFPWGYDAIRAAGHSHLGVMMARRNDWFRHRDLALFFDDLSARGFFAGFDRVVFYGASMGGFGALSFSAACPGADVFVFAPQTSLDPGRVPFETRYRKGYARGDWQGGSYTDGAVSAKDAGRVTVIADPQLAVDAAHVGRLPADRLIWLRARNFGHNPARLLKHMGILGQVCRAGWDGTLTQARFTALRRAGRAQGQSLARHILLEALERGHDQLAEQALAQLAVSHPDWQFPRFNRAIENRRIVTRWAAE</sequence>
<dbReference type="SUPFAM" id="SSF53474">
    <property type="entry name" value="alpha/beta-Hydrolases"/>
    <property type="match status" value="1"/>
</dbReference>
<dbReference type="InterPro" id="IPR029058">
    <property type="entry name" value="AB_hydrolase_fold"/>
</dbReference>
<evidence type="ECO:0008006" key="3">
    <source>
        <dbReference type="Google" id="ProtNLM"/>
    </source>
</evidence>
<accession>A0A4S4NJS4</accession>
<gene>
    <name evidence="1" type="ORF">E4Z66_05525</name>
</gene>
<organism evidence="1 2">
    <name type="scientific">Aliishimia ponticola</name>
    <dbReference type="NCBI Taxonomy" id="2499833"/>
    <lineage>
        <taxon>Bacteria</taxon>
        <taxon>Pseudomonadati</taxon>
        <taxon>Pseudomonadota</taxon>
        <taxon>Alphaproteobacteria</taxon>
        <taxon>Rhodobacterales</taxon>
        <taxon>Paracoccaceae</taxon>
        <taxon>Aliishimia</taxon>
    </lineage>
</organism>
<protein>
    <recommendedName>
        <fullName evidence="3">Phosphoadenosine phosphosulfate reductase</fullName>
    </recommendedName>
</protein>
<comment type="caution">
    <text evidence="1">The sequence shown here is derived from an EMBL/GenBank/DDBJ whole genome shotgun (WGS) entry which is preliminary data.</text>
</comment>
<reference evidence="1 2" key="1">
    <citation type="submission" date="2019-04" db="EMBL/GenBank/DDBJ databases">
        <title>Shimia ponticola sp. nov., isolated from seawater.</title>
        <authorList>
            <person name="Kim Y.-O."/>
            <person name="Yoon J.-H."/>
        </authorList>
    </citation>
    <scope>NUCLEOTIDE SEQUENCE [LARGE SCALE GENOMIC DNA]</scope>
    <source>
        <strain evidence="1 2">MYP11</strain>
    </source>
</reference>
<dbReference type="Proteomes" id="UP000306602">
    <property type="component" value="Unassembled WGS sequence"/>
</dbReference>
<proteinExistence type="predicted"/>
<evidence type="ECO:0000313" key="1">
    <source>
        <dbReference type="EMBL" id="THH39017.1"/>
    </source>
</evidence>
<dbReference type="OrthoDB" id="1997677at2"/>